<dbReference type="NCBIfam" id="TIGR00335">
    <property type="entry name" value="primase_sml"/>
    <property type="match status" value="1"/>
</dbReference>
<dbReference type="GeneID" id="64859522"/>
<sequence length="406" mass="47476">MATTNGTPSGPSSSDMEYYYRKLYPFTDIYHWLNHSMTTSKDMTHREFAMAFRSGAYKRYNSYTSIQEFKQQIERANPDRFEIGAIYNKPPKERDTILKSEMKALEKELVFDIDMDDYDSYRTCCTGAMVCSRCWKFITLAMEVMNITLSEDFGFKDFVWVFSGRRGAHCWISDKRARQMGDLQRRNILDYVNVVRDRSNEKRLSLMRPYHPLLVRSLDLLKPHFSDIILEEQDPWADDANAFATLLTALHDKLLMDACRKYWTENPGRSSKQKWSDIDVLASSEVKANKRHDYLLKLKECKEDIILQTLYPKLDVEVTKQTIHLLKAPFCIHPATGNVCVPIIDGFEPSQAPKLIGLQEEMTEHNDNVKFTSLQKFLDYFEKYVNQVIENNLDSGTKREYEELLK</sequence>
<proteinExistence type="inferred from homology"/>
<evidence type="ECO:0000256" key="10">
    <source>
        <dbReference type="RuleBase" id="RU003514"/>
    </source>
</evidence>
<comment type="caution">
    <text evidence="11">The sequence shown here is derived from an EMBL/GenBank/DDBJ whole genome shotgun (WGS) entry which is preliminary data.</text>
</comment>
<evidence type="ECO:0000256" key="2">
    <source>
        <dbReference type="ARBA" id="ARBA00022478"/>
    </source>
</evidence>
<dbReference type="AlphaFoldDB" id="A0A8H2VIV3"/>
<dbReference type="CDD" id="cd04860">
    <property type="entry name" value="AE_Prim_S"/>
    <property type="match status" value="1"/>
</dbReference>
<dbReference type="GO" id="GO:0003899">
    <property type="term" value="F:DNA-directed RNA polymerase activity"/>
    <property type="evidence" value="ECO:0007669"/>
    <property type="project" value="InterPro"/>
</dbReference>
<dbReference type="GO" id="GO:0005658">
    <property type="term" value="C:alpha DNA polymerase:primase complex"/>
    <property type="evidence" value="ECO:0007669"/>
    <property type="project" value="UniProtKB-ARBA"/>
</dbReference>
<dbReference type="EC" id="2.7.7.-" evidence="10"/>
<keyword evidence="3 10" id="KW-0639">Primosome</keyword>
<name>A0A8H2VIV3_9SACH</name>
<dbReference type="CDD" id="cd00525">
    <property type="entry name" value="AE_Prim_S_like"/>
    <property type="match status" value="1"/>
</dbReference>
<dbReference type="GO" id="GO:0006269">
    <property type="term" value="P:DNA replication, synthesis of primer"/>
    <property type="evidence" value="ECO:0007669"/>
    <property type="project" value="UniProtKB-KW"/>
</dbReference>
<keyword evidence="2 10" id="KW-0240">DNA-directed RNA polymerase</keyword>
<dbReference type="InterPro" id="IPR002755">
    <property type="entry name" value="DNA_primase_S"/>
</dbReference>
<dbReference type="OrthoDB" id="19606at2759"/>
<dbReference type="Gene3D" id="3.90.920.10">
    <property type="entry name" value="DNA primase, PRIM domain"/>
    <property type="match status" value="1"/>
</dbReference>
<evidence type="ECO:0000313" key="11">
    <source>
        <dbReference type="EMBL" id="CAB4256444.1"/>
    </source>
</evidence>
<dbReference type="GO" id="GO:0046872">
    <property type="term" value="F:metal ion binding"/>
    <property type="evidence" value="ECO:0007669"/>
    <property type="project" value="UniProtKB-KW"/>
</dbReference>
<evidence type="ECO:0000256" key="1">
    <source>
        <dbReference type="ARBA" id="ARBA00009762"/>
    </source>
</evidence>
<dbReference type="EMBL" id="CAEFZW010000009">
    <property type="protein sequence ID" value="CAB4256444.1"/>
    <property type="molecule type" value="Genomic_DNA"/>
</dbReference>
<protein>
    <recommendedName>
        <fullName evidence="10">DNA primase</fullName>
        <ecNumber evidence="10">2.7.7.-</ecNumber>
    </recommendedName>
</protein>
<evidence type="ECO:0000256" key="4">
    <source>
        <dbReference type="ARBA" id="ARBA00022679"/>
    </source>
</evidence>
<dbReference type="SUPFAM" id="SSF56747">
    <property type="entry name" value="Prim-pol domain"/>
    <property type="match status" value="1"/>
</dbReference>
<dbReference type="FunFam" id="3.90.920.10:FF:000003">
    <property type="entry name" value="DNA primase"/>
    <property type="match status" value="1"/>
</dbReference>
<evidence type="ECO:0000256" key="7">
    <source>
        <dbReference type="ARBA" id="ARBA00022723"/>
    </source>
</evidence>
<evidence type="ECO:0000256" key="5">
    <source>
        <dbReference type="ARBA" id="ARBA00022695"/>
    </source>
</evidence>
<dbReference type="PANTHER" id="PTHR10536">
    <property type="entry name" value="DNA PRIMASE SMALL SUBUNIT"/>
    <property type="match status" value="1"/>
</dbReference>
<evidence type="ECO:0000256" key="6">
    <source>
        <dbReference type="ARBA" id="ARBA00022705"/>
    </source>
</evidence>
<keyword evidence="6 10" id="KW-0235">DNA replication</keyword>
<gene>
    <name evidence="11" type="ORF">KABA2_09S04818</name>
</gene>
<dbReference type="InterPro" id="IPR014052">
    <property type="entry name" value="DNA_primase_ssu_euk/arc"/>
</dbReference>
<keyword evidence="12" id="KW-1185">Reference proteome</keyword>
<keyword evidence="4 10" id="KW-0808">Transferase</keyword>
<dbReference type="RefSeq" id="XP_041408288.1">
    <property type="nucleotide sequence ID" value="XM_041552354.1"/>
</dbReference>
<organism evidence="11 12">
    <name type="scientific">Maudiozyma barnettii</name>
    <dbReference type="NCBI Taxonomy" id="61262"/>
    <lineage>
        <taxon>Eukaryota</taxon>
        <taxon>Fungi</taxon>
        <taxon>Dikarya</taxon>
        <taxon>Ascomycota</taxon>
        <taxon>Saccharomycotina</taxon>
        <taxon>Saccharomycetes</taxon>
        <taxon>Saccharomycetales</taxon>
        <taxon>Saccharomycetaceae</taxon>
        <taxon>Maudiozyma</taxon>
    </lineage>
</organism>
<accession>A0A8H2VIV3</accession>
<comment type="similarity">
    <text evidence="1 10">Belongs to the eukaryotic-type primase small subunit family.</text>
</comment>
<keyword evidence="8" id="KW-0862">Zinc</keyword>
<evidence type="ECO:0000256" key="9">
    <source>
        <dbReference type="ARBA" id="ARBA00023163"/>
    </source>
</evidence>
<keyword evidence="7" id="KW-0479">Metal-binding</keyword>
<dbReference type="Pfam" id="PF01896">
    <property type="entry name" value="DNA_primase_S"/>
    <property type="match status" value="1"/>
</dbReference>
<reference evidence="11 12" key="1">
    <citation type="submission" date="2020-05" db="EMBL/GenBank/DDBJ databases">
        <authorList>
            <person name="Casaregola S."/>
            <person name="Devillers H."/>
            <person name="Grondin C."/>
        </authorList>
    </citation>
    <scope>NUCLEOTIDE SEQUENCE [LARGE SCALE GENOMIC DNA]</scope>
    <source>
        <strain evidence="11 12">CLIB 1767</strain>
    </source>
</reference>
<evidence type="ECO:0000256" key="8">
    <source>
        <dbReference type="ARBA" id="ARBA00022833"/>
    </source>
</evidence>
<evidence type="ECO:0000313" key="12">
    <source>
        <dbReference type="Proteomes" id="UP000644660"/>
    </source>
</evidence>
<dbReference type="Proteomes" id="UP000644660">
    <property type="component" value="Unassembled WGS sequence"/>
</dbReference>
<keyword evidence="5" id="KW-0548">Nucleotidyltransferase</keyword>
<evidence type="ECO:0000256" key="3">
    <source>
        <dbReference type="ARBA" id="ARBA00022515"/>
    </source>
</evidence>
<keyword evidence="9" id="KW-0804">Transcription</keyword>